<reference evidence="1" key="1">
    <citation type="submission" date="2021-02" db="EMBL/GenBank/DDBJ databases">
        <authorList>
            <person name="Nowell W R."/>
        </authorList>
    </citation>
    <scope>NUCLEOTIDE SEQUENCE</scope>
</reference>
<dbReference type="EMBL" id="CAJNOR010002678">
    <property type="protein sequence ID" value="CAF1327106.1"/>
    <property type="molecule type" value="Genomic_DNA"/>
</dbReference>
<protein>
    <submittedName>
        <fullName evidence="1">Uncharacterized protein</fullName>
    </submittedName>
</protein>
<organism evidence="1 2">
    <name type="scientific">Adineta ricciae</name>
    <name type="common">Rotifer</name>
    <dbReference type="NCBI Taxonomy" id="249248"/>
    <lineage>
        <taxon>Eukaryota</taxon>
        <taxon>Metazoa</taxon>
        <taxon>Spiralia</taxon>
        <taxon>Gnathifera</taxon>
        <taxon>Rotifera</taxon>
        <taxon>Eurotatoria</taxon>
        <taxon>Bdelloidea</taxon>
        <taxon>Adinetida</taxon>
        <taxon>Adinetidae</taxon>
        <taxon>Adineta</taxon>
    </lineage>
</organism>
<evidence type="ECO:0000313" key="1">
    <source>
        <dbReference type="EMBL" id="CAF1327106.1"/>
    </source>
</evidence>
<accession>A0A815FVA6</accession>
<dbReference type="Proteomes" id="UP000663828">
    <property type="component" value="Unassembled WGS sequence"/>
</dbReference>
<gene>
    <name evidence="1" type="ORF">XAT740_LOCUS30234</name>
</gene>
<name>A0A815FVA6_ADIRI</name>
<keyword evidence="2" id="KW-1185">Reference proteome</keyword>
<sequence>MLLIQQSSLCFRLWTSRALMIYFRRSLPFLVVNCRKRYDSGHLEFSDAEEFTIVNEVDSYDDRSRSSLTQQFEPLCDYSDQKANSPGSVIDISNNENSVSAVCVYHHQLTPLKYHHYRRSTPRPFDRRNSSSIRFDVHRSFEPTMLRNEQLETFKPCTSRIILRQLTMCHSLKTAEMSDLKQNKTCRGQSNREVLSIMIDLPCRIVHVG</sequence>
<proteinExistence type="predicted"/>
<dbReference type="AlphaFoldDB" id="A0A815FVA6"/>
<evidence type="ECO:0000313" key="2">
    <source>
        <dbReference type="Proteomes" id="UP000663828"/>
    </source>
</evidence>
<comment type="caution">
    <text evidence="1">The sequence shown here is derived from an EMBL/GenBank/DDBJ whole genome shotgun (WGS) entry which is preliminary data.</text>
</comment>